<sequence>MMSSFLDQIFKYQSLGNIADPDNEEINTTETHSLNGNLKEFLAKAYFNDQGIDILIKYYEDRDDCSFCKSVVEDYLKPLRDKFFNLGFDRSSLDTSIALIFGNKTTIGQVCSYARGLEDNTVDDLPGFCCLDAPYQVEPEWGKKYSCEKYFTLADQSTKVVQKGPEECKRLGPITSGFNEAACDIFHGTWCPTPRSCADLVNCIEGAKEEVEISRDRQAFLEYLDEAPKVESPYDDPKECGDLREYFEYDRDYPDDDRICQEVLDLQCFTDFSNLDGFATGTAGPGSDAGLDELAVSDKVKLITKKPFHATTAKAWKILNAGLEAAIEIYEYAQSVSSGAAVLCTISISCVPGSSAPCTVPAQTVKFSFDLLVKITKQVVSISKKIFDVVVDGQNFRFAGDRQKAIYENVITNHGNIITTFHATQQLKVMLGEISDGIAELAEEEEEQRRRMMENGCKSTADGYTNPCDKVSCEDPTRFCDGSFNFEYVAFLRGAGCDELDSDGDGLYDVCEDRFRPEIVVREAKLFRCDKDNTTRLCHDETIFNEELLALSFLRYEFAATDDCQATDKLSVDIDYVEGSCRNTKYRLTPVQNVPECHNVTNVGPFKIPFTNPLSGVSKEVYVVLDEEAPFVECGFRSDKTSINEISDDGKTLYHYMLKTHGNGFKLTDADFWYHVTDNCDDDVGVEIVVKSNEVQQNSIAELFKYHTGDSAQQTVAVYAPTTCEDVGEDLFCKKSPLVPKKVRFYEVIVTAKDSACNAASDTCKIAIVSSCNKKYDTGCEKYTSSSGNDDTAGNPNANKYHIENYYIERSLIDEVMNAESQTLYEVAKKELVWNSG</sequence>
<organism evidence="1">
    <name type="scientific">Odontella aurita</name>
    <dbReference type="NCBI Taxonomy" id="265563"/>
    <lineage>
        <taxon>Eukaryota</taxon>
        <taxon>Sar</taxon>
        <taxon>Stramenopiles</taxon>
        <taxon>Ochrophyta</taxon>
        <taxon>Bacillariophyta</taxon>
        <taxon>Mediophyceae</taxon>
        <taxon>Biddulphiophycidae</taxon>
        <taxon>Eupodiscales</taxon>
        <taxon>Odontellaceae</taxon>
        <taxon>Odontella</taxon>
    </lineage>
</organism>
<proteinExistence type="predicted"/>
<gene>
    <name evidence="1" type="ORF">OAUR00152_LOCUS3071</name>
</gene>
<protein>
    <submittedName>
        <fullName evidence="1">Uncharacterized protein</fullName>
    </submittedName>
</protein>
<accession>A0A7S4HRR6</accession>
<dbReference type="AlphaFoldDB" id="A0A7S4HRR6"/>
<evidence type="ECO:0000313" key="1">
    <source>
        <dbReference type="EMBL" id="CAE2207038.1"/>
    </source>
</evidence>
<dbReference type="EMBL" id="HBKQ01004481">
    <property type="protein sequence ID" value="CAE2207038.1"/>
    <property type="molecule type" value="Transcribed_RNA"/>
</dbReference>
<name>A0A7S4HRR6_9STRA</name>
<reference evidence="1" key="1">
    <citation type="submission" date="2021-01" db="EMBL/GenBank/DDBJ databases">
        <authorList>
            <person name="Corre E."/>
            <person name="Pelletier E."/>
            <person name="Niang G."/>
            <person name="Scheremetjew M."/>
            <person name="Finn R."/>
            <person name="Kale V."/>
            <person name="Holt S."/>
            <person name="Cochrane G."/>
            <person name="Meng A."/>
            <person name="Brown T."/>
            <person name="Cohen L."/>
        </authorList>
    </citation>
    <scope>NUCLEOTIDE SEQUENCE</scope>
    <source>
        <strain evidence="1">Isolate 1302-5</strain>
    </source>
</reference>